<dbReference type="InterPro" id="IPR008930">
    <property type="entry name" value="Terpenoid_cyclase/PrenylTrfase"/>
</dbReference>
<gene>
    <name evidence="3" type="ORF">TPA0598_07_00300</name>
</gene>
<comment type="caution">
    <text evidence="3">The sequence shown here is derived from an EMBL/GenBank/DDBJ whole genome shotgun (WGS) entry which is preliminary data.</text>
</comment>
<name>A0A0P4RCB4_9ACTN</name>
<protein>
    <submittedName>
        <fullName evidence="3">Uncharacterized protein</fullName>
    </submittedName>
</protein>
<evidence type="ECO:0000313" key="4">
    <source>
        <dbReference type="Proteomes" id="UP000048965"/>
    </source>
</evidence>
<feature type="transmembrane region" description="Helical" evidence="2">
    <location>
        <begin position="148"/>
        <end position="172"/>
    </location>
</feature>
<evidence type="ECO:0000256" key="1">
    <source>
        <dbReference type="SAM" id="MobiDB-lite"/>
    </source>
</evidence>
<dbReference type="EMBL" id="BBNO01000007">
    <property type="protein sequence ID" value="GAO10306.1"/>
    <property type="molecule type" value="Genomic_DNA"/>
</dbReference>
<evidence type="ECO:0000313" key="3">
    <source>
        <dbReference type="EMBL" id="GAO10306.1"/>
    </source>
</evidence>
<accession>A0A0P4RCB4</accession>
<dbReference type="Proteomes" id="UP000048965">
    <property type="component" value="Unassembled WGS sequence"/>
</dbReference>
<keyword evidence="2" id="KW-1133">Transmembrane helix</keyword>
<keyword evidence="4" id="KW-1185">Reference proteome</keyword>
<feature type="region of interest" description="Disordered" evidence="1">
    <location>
        <begin position="82"/>
        <end position="109"/>
    </location>
</feature>
<dbReference type="SUPFAM" id="SSF48239">
    <property type="entry name" value="Terpenoid cyclases/Protein prenyltransferases"/>
    <property type="match status" value="1"/>
</dbReference>
<proteinExistence type="predicted"/>
<feature type="transmembrane region" description="Helical" evidence="2">
    <location>
        <begin position="119"/>
        <end position="142"/>
    </location>
</feature>
<evidence type="ECO:0000256" key="2">
    <source>
        <dbReference type="SAM" id="Phobius"/>
    </source>
</evidence>
<reference evidence="3 4" key="2">
    <citation type="journal article" date="2015" name="Stand. Genomic Sci.">
        <title>Draft genome sequence of marine-derived Streptomyces sp. TP-A0598, a producer of anti-MRSA antibiotic lydicamycins.</title>
        <authorList>
            <person name="Komaki H."/>
            <person name="Ichikawa N."/>
            <person name="Hosoyama A."/>
            <person name="Fujita N."/>
            <person name="Igarashi Y."/>
        </authorList>
    </citation>
    <scope>NUCLEOTIDE SEQUENCE [LARGE SCALE GENOMIC DNA]</scope>
    <source>
        <strain evidence="3 4">NBRC 110027</strain>
    </source>
</reference>
<reference evidence="4" key="1">
    <citation type="submission" date="2014-09" db="EMBL/GenBank/DDBJ databases">
        <title>Whole genome shotgun sequence of Streptomyces sp. NBRC 110027.</title>
        <authorList>
            <person name="Komaki H."/>
            <person name="Ichikawa N."/>
            <person name="Katano-Makiyama Y."/>
            <person name="Hosoyama A."/>
            <person name="Hashimoto M."/>
            <person name="Uohara A."/>
            <person name="Kitahashi Y."/>
            <person name="Ohji S."/>
            <person name="Kimura A."/>
            <person name="Yamazoe A."/>
            <person name="Igarashi Y."/>
            <person name="Fujita N."/>
        </authorList>
    </citation>
    <scope>NUCLEOTIDE SEQUENCE [LARGE SCALE GENOMIC DNA]</scope>
    <source>
        <strain evidence="4">NBRC 110027</strain>
    </source>
</reference>
<dbReference type="AlphaFoldDB" id="A0A0P4RCB4"/>
<sequence>MAEGRGREPADAVALAAPKTCELTGFGGRGRQAGPGIPAGKGCDRCATPLSVGIPTLIGMPFAQAVRGRAPGGREQQMVLRQDLPPQRSGAADRAPVTDPGPPPDAAPRALAPARLLPWLGRLGVPAAAFAVFQALLGILPQNLAGEAARYCVAATAGGGVGAVVWLAAALLRARAATASAVPPAPVPVPAGSLPELVDGTYQALRRGLTVIEVPGRGPLTGWPHSLAESEPPVHPTAFGTAYGLHLLLDIAPCDGRIRAGEVAETLWRLRLPGGGWAARSQGSGARPEVSAIVLGALARAGADPRLLEAEIRSCEVLWDPDHDASGLANTYVVTNVLRGLLRAAPGAAALGGLREVLVNGATADPARGHHRCWGAALATGHGNPAPSAVHTARAVVALDRAARVLGEDERQRAVREEGLRWLLAGPAAPGGGASDLLNCQEEVRRPVQEDPLHQELLSVRHFAAAWVARALMTDGARQVAAEEVGLPVWEAQLTAAVARVHGMQQGGVWRWDDGPMGHPVWMAYQGLSVLRRYALMVYRP</sequence>
<keyword evidence="2" id="KW-0812">Transmembrane</keyword>
<keyword evidence="2" id="KW-0472">Membrane</keyword>
<organism evidence="3 4">
    <name type="scientific">Streptomyces lydicamycinicus</name>
    <dbReference type="NCBI Taxonomy" id="1546107"/>
    <lineage>
        <taxon>Bacteria</taxon>
        <taxon>Bacillati</taxon>
        <taxon>Actinomycetota</taxon>
        <taxon>Actinomycetes</taxon>
        <taxon>Kitasatosporales</taxon>
        <taxon>Streptomycetaceae</taxon>
        <taxon>Streptomyces</taxon>
    </lineage>
</organism>